<dbReference type="Proteomes" id="UP000824782">
    <property type="component" value="Unassembled WGS sequence"/>
</dbReference>
<keyword evidence="3" id="KW-1185">Reference proteome</keyword>
<protein>
    <submittedName>
        <fullName evidence="2">Uncharacterized protein</fullName>
    </submittedName>
</protein>
<dbReference type="EMBL" id="WNYA01001742">
    <property type="protein sequence ID" value="KAG8545204.1"/>
    <property type="molecule type" value="Genomic_DNA"/>
</dbReference>
<name>A0AAV6ZCS3_ENGPU</name>
<evidence type="ECO:0000256" key="1">
    <source>
        <dbReference type="SAM" id="MobiDB-lite"/>
    </source>
</evidence>
<organism evidence="2 3">
    <name type="scientific">Engystomops pustulosus</name>
    <name type="common">Tungara frog</name>
    <name type="synonym">Physalaemus pustulosus</name>
    <dbReference type="NCBI Taxonomy" id="76066"/>
    <lineage>
        <taxon>Eukaryota</taxon>
        <taxon>Metazoa</taxon>
        <taxon>Chordata</taxon>
        <taxon>Craniata</taxon>
        <taxon>Vertebrata</taxon>
        <taxon>Euteleostomi</taxon>
        <taxon>Amphibia</taxon>
        <taxon>Batrachia</taxon>
        <taxon>Anura</taxon>
        <taxon>Neobatrachia</taxon>
        <taxon>Hyloidea</taxon>
        <taxon>Leptodactylidae</taxon>
        <taxon>Leiuperinae</taxon>
        <taxon>Engystomops</taxon>
    </lineage>
</organism>
<dbReference type="AlphaFoldDB" id="A0AAV6ZCS3"/>
<comment type="caution">
    <text evidence="2">The sequence shown here is derived from an EMBL/GenBank/DDBJ whole genome shotgun (WGS) entry which is preliminary data.</text>
</comment>
<feature type="region of interest" description="Disordered" evidence="1">
    <location>
        <begin position="1"/>
        <end position="59"/>
    </location>
</feature>
<sequence>MCRCGSTRGGATTNAPGLEEPPAVAMGIGSTRRSLQGEREPESKADRIERGKKERGIREYDTVEGGIRIVGNGAEGPPRLPSPVEDGLCTRFQQNEAATQTLPVYCFSTVSEMTTFLNGDNKSEEQSLEDTSQDSDPGEATSSSDNTPKLEIEEDDDEQLVVAHLYPQPTALYSPT</sequence>
<feature type="compositionally biased region" description="Acidic residues" evidence="1">
    <location>
        <begin position="126"/>
        <end position="137"/>
    </location>
</feature>
<feature type="compositionally biased region" description="Basic and acidic residues" evidence="1">
    <location>
        <begin position="35"/>
        <end position="59"/>
    </location>
</feature>
<gene>
    <name evidence="2" type="ORF">GDO81_021235</name>
</gene>
<reference evidence="2" key="1">
    <citation type="thesis" date="2020" institute="ProQuest LLC" country="789 East Eisenhower Parkway, Ann Arbor, MI, USA">
        <title>Comparative Genomics and Chromosome Evolution.</title>
        <authorList>
            <person name="Mudd A.B."/>
        </authorList>
    </citation>
    <scope>NUCLEOTIDE SEQUENCE</scope>
    <source>
        <strain evidence="2">237g6f4</strain>
        <tissue evidence="2">Blood</tissue>
    </source>
</reference>
<proteinExistence type="predicted"/>
<feature type="region of interest" description="Disordered" evidence="1">
    <location>
        <begin position="117"/>
        <end position="159"/>
    </location>
</feature>
<evidence type="ECO:0000313" key="3">
    <source>
        <dbReference type="Proteomes" id="UP000824782"/>
    </source>
</evidence>
<accession>A0AAV6ZCS3</accession>
<evidence type="ECO:0000313" key="2">
    <source>
        <dbReference type="EMBL" id="KAG8545204.1"/>
    </source>
</evidence>